<dbReference type="GO" id="GO:0008932">
    <property type="term" value="F:lytic endotransglycosylase activity"/>
    <property type="evidence" value="ECO:0007669"/>
    <property type="project" value="UniProtKB-UniRule"/>
</dbReference>
<accession>W8TJY0</accession>
<dbReference type="GO" id="GO:0071555">
    <property type="term" value="P:cell wall organization"/>
    <property type="evidence" value="ECO:0007669"/>
    <property type="project" value="UniProtKB-KW"/>
</dbReference>
<dbReference type="Gene3D" id="3.30.160.60">
    <property type="entry name" value="Classic Zinc Finger"/>
    <property type="match status" value="1"/>
</dbReference>
<dbReference type="Gene3D" id="3.30.1490.480">
    <property type="entry name" value="Endolytic murein transglycosylase"/>
    <property type="match status" value="1"/>
</dbReference>
<dbReference type="EMBL" id="CP007452">
    <property type="protein sequence ID" value="AHM56517.1"/>
    <property type="molecule type" value="Genomic_DNA"/>
</dbReference>
<feature type="signal peptide" evidence="8">
    <location>
        <begin position="1"/>
        <end position="19"/>
    </location>
</feature>
<dbReference type="InterPro" id="IPR003770">
    <property type="entry name" value="MLTG-like"/>
</dbReference>
<keyword evidence="6 7" id="KW-0961">Cell wall biogenesis/degradation</keyword>
<dbReference type="NCBIfam" id="TIGR00247">
    <property type="entry name" value="endolytic transglycosylase MltG"/>
    <property type="match status" value="1"/>
</dbReference>
<dbReference type="STRING" id="1286171.EAL2_c12220"/>
<organism evidence="9 10">
    <name type="scientific">Peptoclostridium acidaminophilum DSM 3953</name>
    <dbReference type="NCBI Taxonomy" id="1286171"/>
    <lineage>
        <taxon>Bacteria</taxon>
        <taxon>Bacillati</taxon>
        <taxon>Bacillota</taxon>
        <taxon>Clostridia</taxon>
        <taxon>Peptostreptococcales</taxon>
        <taxon>Peptoclostridiaceae</taxon>
        <taxon>Peptoclostridium</taxon>
    </lineage>
</organism>
<dbReference type="AlphaFoldDB" id="W8TJY0"/>
<keyword evidence="2 7" id="KW-0812">Transmembrane</keyword>
<evidence type="ECO:0000256" key="1">
    <source>
        <dbReference type="ARBA" id="ARBA00022475"/>
    </source>
</evidence>
<comment type="similarity">
    <text evidence="7">Belongs to the transglycosylase MltG family.</text>
</comment>
<dbReference type="OrthoDB" id="9814591at2"/>
<dbReference type="eggNOG" id="COG1559">
    <property type="taxonomic scope" value="Bacteria"/>
</dbReference>
<feature type="chain" id="PRO_5039198125" description="Endolytic murein transglycosylase" evidence="8">
    <location>
        <begin position="20"/>
        <end position="336"/>
    </location>
</feature>
<dbReference type="GO" id="GO:0005886">
    <property type="term" value="C:plasma membrane"/>
    <property type="evidence" value="ECO:0007669"/>
    <property type="project" value="UniProtKB-UniRule"/>
</dbReference>
<comment type="function">
    <text evidence="7">Functions as a peptidoglycan terminase that cleaves nascent peptidoglycan strands endolytically to terminate their elongation.</text>
</comment>
<dbReference type="HOGENOM" id="CLU_025574_2_2_9"/>
<dbReference type="CDD" id="cd08010">
    <property type="entry name" value="MltG_like"/>
    <property type="match status" value="1"/>
</dbReference>
<feature type="site" description="Important for catalytic activity" evidence="7">
    <location>
        <position position="222"/>
    </location>
</feature>
<evidence type="ECO:0000256" key="3">
    <source>
        <dbReference type="ARBA" id="ARBA00022989"/>
    </source>
</evidence>
<reference evidence="9 10" key="1">
    <citation type="journal article" date="2014" name="Genome Announc.">
        <title>Complete Genome Sequence of Amino Acid-Utilizing Eubacterium acidaminophilum al-2 (DSM 3953).</title>
        <authorList>
            <person name="Poehlein A."/>
            <person name="Andreesen J.R."/>
            <person name="Daniel R."/>
        </authorList>
    </citation>
    <scope>NUCLEOTIDE SEQUENCE [LARGE SCALE GENOMIC DNA]</scope>
    <source>
        <strain evidence="9 10">DSM 3953</strain>
    </source>
</reference>
<evidence type="ECO:0000256" key="5">
    <source>
        <dbReference type="ARBA" id="ARBA00023239"/>
    </source>
</evidence>
<evidence type="ECO:0000256" key="6">
    <source>
        <dbReference type="ARBA" id="ARBA00023316"/>
    </source>
</evidence>
<keyword evidence="5 7" id="KW-0456">Lyase</keyword>
<dbReference type="PATRIC" id="fig|1286171.3.peg.1171"/>
<gene>
    <name evidence="7" type="primary">mltG</name>
    <name evidence="9" type="ORF">EAL2_c12220</name>
</gene>
<keyword evidence="10" id="KW-1185">Reference proteome</keyword>
<dbReference type="HAMAP" id="MF_02065">
    <property type="entry name" value="MltG"/>
    <property type="match status" value="1"/>
</dbReference>
<keyword evidence="4 7" id="KW-0472">Membrane</keyword>
<dbReference type="PANTHER" id="PTHR30518:SF2">
    <property type="entry name" value="ENDOLYTIC MUREIN TRANSGLYCOSYLASE"/>
    <property type="match status" value="1"/>
</dbReference>
<evidence type="ECO:0000256" key="7">
    <source>
        <dbReference type="HAMAP-Rule" id="MF_02065"/>
    </source>
</evidence>
<evidence type="ECO:0000256" key="2">
    <source>
        <dbReference type="ARBA" id="ARBA00022692"/>
    </source>
</evidence>
<keyword evidence="1 7" id="KW-1003">Cell membrane</keyword>
<name>W8TJY0_PEPAC</name>
<sequence>MKKIFVVLALTIAASVVSAALAFNALTGPYDKGSTEYEIVDIPKGSYIGKAAGILHENRLIRNELLFRVVAKLEGDPGIKAGRYKIFRSYSNSEILRLLEEGKVYNDSIAVTIPEGFEGYKIAERLEKLGLASKARFMELIENPKEFESRIPFIRGENLSSLEGYLFPDTYFFKKGTSEEDMIVEMLKRFEDVYGQSYQKRQLDMGKSLNEIITMASIIEREAKKDSERDLVSAVFYNRLKIGQRLQSCATVQYILMERKQNLTDADIQIESPYNTYKYEGLPPGPIASPGKKSIEAALYPANVDYLYFVAKKDGSHTFSRTYEEHLKAKAKNFAE</sequence>
<evidence type="ECO:0000313" key="10">
    <source>
        <dbReference type="Proteomes" id="UP000019591"/>
    </source>
</evidence>
<keyword evidence="3 7" id="KW-1133">Transmembrane helix</keyword>
<dbReference type="EC" id="4.2.2.29" evidence="7"/>
<dbReference type="KEGG" id="eac:EAL2_c12220"/>
<dbReference type="Pfam" id="PF02618">
    <property type="entry name" value="YceG"/>
    <property type="match status" value="1"/>
</dbReference>
<evidence type="ECO:0000256" key="8">
    <source>
        <dbReference type="SAM" id="SignalP"/>
    </source>
</evidence>
<dbReference type="RefSeq" id="WP_025435514.1">
    <property type="nucleotide sequence ID" value="NZ_CP007452.1"/>
</dbReference>
<evidence type="ECO:0000256" key="4">
    <source>
        <dbReference type="ARBA" id="ARBA00023136"/>
    </source>
</evidence>
<dbReference type="PANTHER" id="PTHR30518">
    <property type="entry name" value="ENDOLYTIC MUREIN TRANSGLYCOSYLASE"/>
    <property type="match status" value="1"/>
</dbReference>
<dbReference type="GO" id="GO:0009252">
    <property type="term" value="P:peptidoglycan biosynthetic process"/>
    <property type="evidence" value="ECO:0007669"/>
    <property type="project" value="UniProtKB-UniRule"/>
</dbReference>
<proteinExistence type="inferred from homology"/>
<comment type="catalytic activity">
    <reaction evidence="7">
        <text>a peptidoglycan chain = a peptidoglycan chain with N-acetyl-1,6-anhydromuramyl-[peptide] at the reducing end + a peptidoglycan chain with N-acetylglucosamine at the non-reducing end.</text>
        <dbReference type="EC" id="4.2.2.29"/>
    </reaction>
</comment>
<evidence type="ECO:0000313" key="9">
    <source>
        <dbReference type="EMBL" id="AHM56517.1"/>
    </source>
</evidence>
<dbReference type="Proteomes" id="UP000019591">
    <property type="component" value="Chromosome"/>
</dbReference>
<protein>
    <recommendedName>
        <fullName evidence="7">Endolytic murein transglycosylase</fullName>
        <ecNumber evidence="7">4.2.2.29</ecNumber>
    </recommendedName>
    <alternativeName>
        <fullName evidence="7">Peptidoglycan lytic transglycosylase</fullName>
    </alternativeName>
    <alternativeName>
        <fullName evidence="7">Peptidoglycan polymerization terminase</fullName>
    </alternativeName>
</protein>
<keyword evidence="8" id="KW-0732">Signal</keyword>